<dbReference type="GeneID" id="25730951"/>
<protein>
    <submittedName>
        <fullName evidence="4">3',5'-cyclic-nucleotide phosphodiesterase</fullName>
        <ecNumber evidence="4">3.1.4.17</ecNumber>
    </submittedName>
</protein>
<name>A0A0D2LS16_9CHLO</name>
<gene>
    <name evidence="4" type="ORF">MNEG_13484</name>
</gene>
<feature type="transmembrane region" description="Helical" evidence="2">
    <location>
        <begin position="98"/>
        <end position="120"/>
    </location>
</feature>
<keyword evidence="2" id="KW-0812">Transmembrane</keyword>
<dbReference type="EC" id="3.1.4.17" evidence="4"/>
<dbReference type="GO" id="GO:0004114">
    <property type="term" value="F:3',5'-cyclic-nucleotide phosphodiesterase activity"/>
    <property type="evidence" value="ECO:0007669"/>
    <property type="project" value="UniProtKB-EC"/>
</dbReference>
<dbReference type="EMBL" id="KK104073">
    <property type="protein sequence ID" value="KIY94479.1"/>
    <property type="molecule type" value="Genomic_DNA"/>
</dbReference>
<accession>A0A0D2LS16</accession>
<evidence type="ECO:0000256" key="2">
    <source>
        <dbReference type="SAM" id="Phobius"/>
    </source>
</evidence>
<reference evidence="4 5" key="1">
    <citation type="journal article" date="2013" name="BMC Genomics">
        <title>Reconstruction of the lipid metabolism for the microalga Monoraphidium neglectum from its genome sequence reveals characteristics suitable for biofuel production.</title>
        <authorList>
            <person name="Bogen C."/>
            <person name="Al-Dilaimi A."/>
            <person name="Albersmeier A."/>
            <person name="Wichmann J."/>
            <person name="Grundmann M."/>
            <person name="Rupp O."/>
            <person name="Lauersen K.J."/>
            <person name="Blifernez-Klassen O."/>
            <person name="Kalinowski J."/>
            <person name="Goesmann A."/>
            <person name="Mussgnug J.H."/>
            <person name="Kruse O."/>
        </authorList>
    </citation>
    <scope>NUCLEOTIDE SEQUENCE [LARGE SCALE GENOMIC DNA]</scope>
    <source>
        <strain evidence="4 5">SAG 48.87</strain>
    </source>
</reference>
<dbReference type="InterPro" id="IPR006189">
    <property type="entry name" value="CHASE_dom"/>
</dbReference>
<dbReference type="PROSITE" id="PS50839">
    <property type="entry name" value="CHASE"/>
    <property type="match status" value="1"/>
</dbReference>
<dbReference type="AlphaFoldDB" id="A0A0D2LS16"/>
<evidence type="ECO:0000313" key="5">
    <source>
        <dbReference type="Proteomes" id="UP000054498"/>
    </source>
</evidence>
<dbReference type="KEGG" id="mng:MNEG_13484"/>
<feature type="domain" description="CHASE" evidence="3">
    <location>
        <begin position="197"/>
        <end position="308"/>
    </location>
</feature>
<keyword evidence="5" id="KW-1185">Reference proteome</keyword>
<evidence type="ECO:0000256" key="1">
    <source>
        <dbReference type="SAM" id="MobiDB-lite"/>
    </source>
</evidence>
<organism evidence="4 5">
    <name type="scientific">Monoraphidium neglectum</name>
    <dbReference type="NCBI Taxonomy" id="145388"/>
    <lineage>
        <taxon>Eukaryota</taxon>
        <taxon>Viridiplantae</taxon>
        <taxon>Chlorophyta</taxon>
        <taxon>core chlorophytes</taxon>
        <taxon>Chlorophyceae</taxon>
        <taxon>CS clade</taxon>
        <taxon>Sphaeropleales</taxon>
        <taxon>Selenastraceae</taxon>
        <taxon>Monoraphidium</taxon>
    </lineage>
</organism>
<keyword evidence="2" id="KW-1133">Transmembrane helix</keyword>
<evidence type="ECO:0000313" key="4">
    <source>
        <dbReference type="EMBL" id="KIY94479.1"/>
    </source>
</evidence>
<dbReference type="Proteomes" id="UP000054498">
    <property type="component" value="Unassembled WGS sequence"/>
</dbReference>
<keyword evidence="2" id="KW-0472">Membrane</keyword>
<sequence length="327" mass="35544">MSGHGREAHWGTPITPAVPLSVEGLALDLRPHRRSAEQRRPETARTTGAAALHANDPLFAKTPEHVEQPARPKGCLGKGQQMLQEHCRNVRDRPAFMLLPPLLTFLLLASASVAGVVLGADKFEADTRGRAESAALDWAASFRLSAEKIFTPLVTLSILIQQNPQFPALRAKFPSIAEELLHSVNQERSIIQELQLSPMGVISSIHPKNNNTDSRLGINIFKQPALRGGALDTVVANQIVINGPLKLVQGNFGTIARIPIFISNATANETWGVAAVAPVDCPVSLCFNATTRERFWGFATAVGPLDDLRAGNDTRLDLLKQKGYKWL</sequence>
<keyword evidence="4" id="KW-0378">Hydrolase</keyword>
<dbReference type="RefSeq" id="XP_013893499.1">
    <property type="nucleotide sequence ID" value="XM_014038045.1"/>
</dbReference>
<dbReference type="STRING" id="145388.A0A0D2LS16"/>
<feature type="compositionally biased region" description="Basic and acidic residues" evidence="1">
    <location>
        <begin position="34"/>
        <end position="43"/>
    </location>
</feature>
<feature type="region of interest" description="Disordered" evidence="1">
    <location>
        <begin position="32"/>
        <end position="51"/>
    </location>
</feature>
<evidence type="ECO:0000259" key="3">
    <source>
        <dbReference type="PROSITE" id="PS50839"/>
    </source>
</evidence>
<proteinExistence type="predicted"/>
<dbReference type="OrthoDB" id="540454at2759"/>